<evidence type="ECO:0000313" key="1">
    <source>
        <dbReference type="EMBL" id="TFK16378.1"/>
    </source>
</evidence>
<accession>A0A5C3K8Z8</accession>
<dbReference type="STRING" id="230819.A0A5C3K8Z8"/>
<dbReference type="EMBL" id="ML210880">
    <property type="protein sequence ID" value="TFK16378.1"/>
    <property type="molecule type" value="Genomic_DNA"/>
</dbReference>
<sequence>MPCTRSKCDSPKSPKLLSLRACLYSTSTIDTQSVNVPTLEVGADQYPMVEGVFSEHRRQPYIHDCLVKVHRCGRWHQFQLFCKNHRLLRKNIAAPAAWRGDILVMQGGLRTFSVNLRAKDKPLVDYVVRNVIRRIQQATPFRLPKVISVP</sequence>
<name>A0A5C3K8Z8_COPMA</name>
<dbReference type="OrthoDB" id="2916406at2759"/>
<dbReference type="Proteomes" id="UP000307440">
    <property type="component" value="Unassembled WGS sequence"/>
</dbReference>
<reference evidence="1 2" key="1">
    <citation type="journal article" date="2019" name="Nat. Ecol. Evol.">
        <title>Megaphylogeny resolves global patterns of mushroom evolution.</title>
        <authorList>
            <person name="Varga T."/>
            <person name="Krizsan K."/>
            <person name="Foldi C."/>
            <person name="Dima B."/>
            <person name="Sanchez-Garcia M."/>
            <person name="Sanchez-Ramirez S."/>
            <person name="Szollosi G.J."/>
            <person name="Szarkandi J.G."/>
            <person name="Papp V."/>
            <person name="Albert L."/>
            <person name="Andreopoulos W."/>
            <person name="Angelini C."/>
            <person name="Antonin V."/>
            <person name="Barry K.W."/>
            <person name="Bougher N.L."/>
            <person name="Buchanan P."/>
            <person name="Buyck B."/>
            <person name="Bense V."/>
            <person name="Catcheside P."/>
            <person name="Chovatia M."/>
            <person name="Cooper J."/>
            <person name="Damon W."/>
            <person name="Desjardin D."/>
            <person name="Finy P."/>
            <person name="Geml J."/>
            <person name="Haridas S."/>
            <person name="Hughes K."/>
            <person name="Justo A."/>
            <person name="Karasinski D."/>
            <person name="Kautmanova I."/>
            <person name="Kiss B."/>
            <person name="Kocsube S."/>
            <person name="Kotiranta H."/>
            <person name="LaButti K.M."/>
            <person name="Lechner B.E."/>
            <person name="Liimatainen K."/>
            <person name="Lipzen A."/>
            <person name="Lukacs Z."/>
            <person name="Mihaltcheva S."/>
            <person name="Morgado L.N."/>
            <person name="Niskanen T."/>
            <person name="Noordeloos M.E."/>
            <person name="Ohm R.A."/>
            <person name="Ortiz-Santana B."/>
            <person name="Ovrebo C."/>
            <person name="Racz N."/>
            <person name="Riley R."/>
            <person name="Savchenko A."/>
            <person name="Shiryaev A."/>
            <person name="Soop K."/>
            <person name="Spirin V."/>
            <person name="Szebenyi C."/>
            <person name="Tomsovsky M."/>
            <person name="Tulloss R.E."/>
            <person name="Uehling J."/>
            <person name="Grigoriev I.V."/>
            <person name="Vagvolgyi C."/>
            <person name="Papp T."/>
            <person name="Martin F.M."/>
            <person name="Miettinen O."/>
            <person name="Hibbett D.S."/>
            <person name="Nagy L.G."/>
        </authorList>
    </citation>
    <scope>NUCLEOTIDE SEQUENCE [LARGE SCALE GENOMIC DNA]</scope>
    <source>
        <strain evidence="1 2">CBS 121175</strain>
    </source>
</reference>
<organism evidence="1 2">
    <name type="scientific">Coprinopsis marcescibilis</name>
    <name type="common">Agaric fungus</name>
    <name type="synonym">Psathyrella marcescibilis</name>
    <dbReference type="NCBI Taxonomy" id="230819"/>
    <lineage>
        <taxon>Eukaryota</taxon>
        <taxon>Fungi</taxon>
        <taxon>Dikarya</taxon>
        <taxon>Basidiomycota</taxon>
        <taxon>Agaricomycotina</taxon>
        <taxon>Agaricomycetes</taxon>
        <taxon>Agaricomycetidae</taxon>
        <taxon>Agaricales</taxon>
        <taxon>Agaricineae</taxon>
        <taxon>Psathyrellaceae</taxon>
        <taxon>Coprinopsis</taxon>
    </lineage>
</organism>
<keyword evidence="2" id="KW-1185">Reference proteome</keyword>
<gene>
    <name evidence="1" type="ORF">FA15DRAFT_711900</name>
</gene>
<proteinExistence type="predicted"/>
<protein>
    <submittedName>
        <fullName evidence="1">Uncharacterized protein</fullName>
    </submittedName>
</protein>
<dbReference type="AlphaFoldDB" id="A0A5C3K8Z8"/>
<evidence type="ECO:0000313" key="2">
    <source>
        <dbReference type="Proteomes" id="UP000307440"/>
    </source>
</evidence>